<dbReference type="Proteomes" id="UP000182314">
    <property type="component" value="Unassembled WGS sequence"/>
</dbReference>
<dbReference type="Proteomes" id="UP000078227">
    <property type="component" value="Chromosome"/>
</dbReference>
<evidence type="ECO:0000313" key="4">
    <source>
        <dbReference type="Proteomes" id="UP000078227"/>
    </source>
</evidence>
<dbReference type="Pfam" id="PF18593">
    <property type="entry name" value="CdiI_2"/>
    <property type="match status" value="1"/>
</dbReference>
<name>A0AA94H1F2_9ENTR</name>
<accession>A0AA94H1F2</accession>
<evidence type="ECO:0000313" key="5">
    <source>
        <dbReference type="Proteomes" id="UP000182314"/>
    </source>
</evidence>
<dbReference type="EMBL" id="FOKO01000002">
    <property type="protein sequence ID" value="SFB98195.1"/>
    <property type="molecule type" value="Genomic_DNA"/>
</dbReference>
<dbReference type="AlphaFoldDB" id="A0AA94H1F2"/>
<organism evidence="3 5">
    <name type="scientific">Kosakonia oryzae</name>
    <dbReference type="NCBI Taxonomy" id="497725"/>
    <lineage>
        <taxon>Bacteria</taxon>
        <taxon>Pseudomonadati</taxon>
        <taxon>Pseudomonadota</taxon>
        <taxon>Gammaproteobacteria</taxon>
        <taxon>Enterobacterales</taxon>
        <taxon>Enterobacteriaceae</taxon>
        <taxon>Kosakonia</taxon>
    </lineage>
</organism>
<dbReference type="EMBL" id="CP014007">
    <property type="protein sequence ID" value="ANI83442.1"/>
    <property type="molecule type" value="Genomic_DNA"/>
</dbReference>
<evidence type="ECO:0000313" key="3">
    <source>
        <dbReference type="EMBL" id="SFB98195.1"/>
    </source>
</evidence>
<protein>
    <recommendedName>
        <fullName evidence="1">CdiI immunity protein domain-containing protein</fullName>
    </recommendedName>
</protein>
<proteinExistence type="predicted"/>
<evidence type="ECO:0000313" key="2">
    <source>
        <dbReference type="EMBL" id="ANI83442.1"/>
    </source>
</evidence>
<dbReference type="InterPro" id="IPR041129">
    <property type="entry name" value="CdiI_2"/>
</dbReference>
<sequence length="96" mass="11227">MKKKYPDVRLLVVIFFGPDFHIFGESIDEIMASYAETESEYAFRNLKKQASQLLALESDDELNHIMVELAENQFKPASWGETWRSFLQKVVERIPD</sequence>
<reference evidence="3 5" key="1">
    <citation type="submission" date="2016-10" db="EMBL/GenBank/DDBJ databases">
        <authorList>
            <person name="Varghese N."/>
            <person name="Submissions S."/>
        </authorList>
    </citation>
    <scope>NUCLEOTIDE SEQUENCE [LARGE SCALE GENOMIC DNA]</scope>
    <source>
        <strain evidence="3 5">CGMCC 1.7012</strain>
    </source>
</reference>
<dbReference type="KEGG" id="kor:AWR26_15225"/>
<feature type="domain" description="CdiI immunity protein" evidence="1">
    <location>
        <begin position="4"/>
        <end position="94"/>
    </location>
</feature>
<reference evidence="2 4" key="2">
    <citation type="submission" date="2021-03" db="EMBL/GenBank/DDBJ databases">
        <authorList>
            <person name="Li Y."/>
            <person name="Li S."/>
            <person name="Chen M."/>
            <person name="Peng G."/>
            <person name="Tan Z."/>
            <person name="An Q."/>
        </authorList>
    </citation>
    <scope>NUCLEOTIDE SEQUENCE [LARGE SCALE GENOMIC DNA]</scope>
    <source>
        <strain evidence="2 4">Ola 51</strain>
    </source>
</reference>
<evidence type="ECO:0000259" key="1">
    <source>
        <dbReference type="Pfam" id="PF18593"/>
    </source>
</evidence>
<keyword evidence="4" id="KW-1185">Reference proteome</keyword>
<dbReference type="RefSeq" id="WP_082934109.1">
    <property type="nucleotide sequence ID" value="NZ_CP014007.2"/>
</dbReference>
<gene>
    <name evidence="2" type="ORF">AWR26_15225</name>
    <name evidence="3" type="ORF">SAMN05216286_1201</name>
</gene>